<evidence type="ECO:0000256" key="2">
    <source>
        <dbReference type="ARBA" id="ARBA00023015"/>
    </source>
</evidence>
<dbReference type="Gene3D" id="1.20.5.170">
    <property type="match status" value="1"/>
</dbReference>
<dbReference type="InterPro" id="IPR051027">
    <property type="entry name" value="bZIP_transcription_factors"/>
</dbReference>
<evidence type="ECO:0000256" key="4">
    <source>
        <dbReference type="ARBA" id="ARBA00023242"/>
    </source>
</evidence>
<feature type="region of interest" description="Disordered" evidence="6">
    <location>
        <begin position="1"/>
        <end position="23"/>
    </location>
</feature>
<dbReference type="PROSITE" id="PS50217">
    <property type="entry name" value="BZIP"/>
    <property type="match status" value="1"/>
</dbReference>
<feature type="coiled-coil region" evidence="5">
    <location>
        <begin position="571"/>
        <end position="598"/>
    </location>
</feature>
<dbReference type="Proteomes" id="UP001629113">
    <property type="component" value="Unassembled WGS sequence"/>
</dbReference>
<accession>A0ABR4PMX5</accession>
<keyword evidence="9" id="KW-1185">Reference proteome</keyword>
<feature type="domain" description="BZIP" evidence="7">
    <location>
        <begin position="303"/>
        <end position="366"/>
    </location>
</feature>
<dbReference type="CDD" id="cd14810">
    <property type="entry name" value="bZIP_u1"/>
    <property type="match status" value="1"/>
</dbReference>
<evidence type="ECO:0000256" key="3">
    <source>
        <dbReference type="ARBA" id="ARBA00023163"/>
    </source>
</evidence>
<comment type="subcellular location">
    <subcellularLocation>
        <location evidence="1">Nucleus</location>
    </subcellularLocation>
</comment>
<dbReference type="Pfam" id="PF00170">
    <property type="entry name" value="bZIP_1"/>
    <property type="match status" value="1"/>
</dbReference>
<keyword evidence="5" id="KW-0175">Coiled coil</keyword>
<name>A0ABR4PMX5_9HELO</name>
<evidence type="ECO:0000313" key="9">
    <source>
        <dbReference type="Proteomes" id="UP001629113"/>
    </source>
</evidence>
<feature type="region of interest" description="Disordered" evidence="6">
    <location>
        <begin position="383"/>
        <end position="408"/>
    </location>
</feature>
<evidence type="ECO:0000313" key="8">
    <source>
        <dbReference type="EMBL" id="KAL3424675.1"/>
    </source>
</evidence>
<keyword evidence="3" id="KW-0804">Transcription</keyword>
<reference evidence="8 9" key="1">
    <citation type="submission" date="2024-06" db="EMBL/GenBank/DDBJ databases">
        <title>Complete genome of Phlyctema vagabunda strain 19-DSS-EL-015.</title>
        <authorList>
            <person name="Fiorenzani C."/>
        </authorList>
    </citation>
    <scope>NUCLEOTIDE SEQUENCE [LARGE SCALE GENOMIC DNA]</scope>
    <source>
        <strain evidence="8 9">19-DSS-EL-015</strain>
    </source>
</reference>
<feature type="region of interest" description="Disordered" evidence="6">
    <location>
        <begin position="258"/>
        <end position="310"/>
    </location>
</feature>
<dbReference type="InterPro" id="IPR004827">
    <property type="entry name" value="bZIP"/>
</dbReference>
<feature type="compositionally biased region" description="Low complexity" evidence="6">
    <location>
        <begin position="383"/>
        <end position="405"/>
    </location>
</feature>
<dbReference type="InterPro" id="IPR046347">
    <property type="entry name" value="bZIP_sf"/>
</dbReference>
<evidence type="ECO:0000259" key="7">
    <source>
        <dbReference type="PROSITE" id="PS50217"/>
    </source>
</evidence>
<keyword evidence="2" id="KW-0805">Transcription regulation</keyword>
<comment type="caution">
    <text evidence="8">The sequence shown here is derived from an EMBL/GenBank/DDBJ whole genome shotgun (WGS) entry which is preliminary data.</text>
</comment>
<feature type="compositionally biased region" description="Low complexity" evidence="6">
    <location>
        <begin position="1"/>
        <end position="20"/>
    </location>
</feature>
<proteinExistence type="predicted"/>
<feature type="coiled-coil region" evidence="5">
    <location>
        <begin position="335"/>
        <end position="365"/>
    </location>
</feature>
<feature type="compositionally biased region" description="Basic and acidic residues" evidence="6">
    <location>
        <begin position="293"/>
        <end position="310"/>
    </location>
</feature>
<feature type="compositionally biased region" description="Low complexity" evidence="6">
    <location>
        <begin position="205"/>
        <end position="235"/>
    </location>
</feature>
<dbReference type="PANTHER" id="PTHR19304">
    <property type="entry name" value="CYCLIC-AMP RESPONSE ELEMENT BINDING PROTEIN"/>
    <property type="match status" value="1"/>
</dbReference>
<feature type="region of interest" description="Disordered" evidence="6">
    <location>
        <begin position="205"/>
        <end position="245"/>
    </location>
</feature>
<feature type="compositionally biased region" description="Low complexity" evidence="6">
    <location>
        <begin position="41"/>
        <end position="51"/>
    </location>
</feature>
<dbReference type="EMBL" id="JBFCZG010000003">
    <property type="protein sequence ID" value="KAL3424675.1"/>
    <property type="molecule type" value="Genomic_DNA"/>
</dbReference>
<gene>
    <name evidence="8" type="ORF">PVAG01_03956</name>
</gene>
<evidence type="ECO:0000256" key="5">
    <source>
        <dbReference type="SAM" id="Coils"/>
    </source>
</evidence>
<protein>
    <submittedName>
        <fullName evidence="8">BZIP-type transcription factor MBZ1</fullName>
    </submittedName>
</protein>
<sequence length="599" mass="66146">MMSSQVKFEQSSSTSSSQQSNCIDPLESMLDFSEYETVSYQSPSISPSQSSKAHFSRPVSNTPAALPSSTQQQLSGPSHNYDLYKQQTGIPQGAVANTLAVNEQNVHINNQYAFSADYLSGLSPSDDFVDYGANPRQASYNASEMEMEFGSSPEPTFFFPEQSFVNPSSLSGQDNLTVPSVLPTQSSNVGRLWPGMHQQQAALAKAQAQQKQQQQIIQQQRQNAMGGQPRPQQRQRGSHPPSDPIVEEKISQLLNSMRQNSVSTEDDSQGQNGNMSHAHRMRKEEEDMDEDERLLASEEGKKLSSKERRQLRNKVSARAFRSRRKEYIGQLEGEIAVKVNENTDLRNQNRALMEENTRLSDLTRMLLSSPSFSGFLDNLSSNPAAVQSSAPAPVQQQQQQQPQVERQVRKDVNPYAQSQLTQQHIGMTMIPEQTMDFSMLDLGNDGSYSYQPQVFSVLSMPETIIDASVLSGKASNIVPSFTSSDDEKVELPTIERMPVKEEAPAVTTPVVDEDFDNDPAFALFTDSQSLTTAAPVQSTLELTASLWAGLPSEKESQFTLVDAAPADESVAEQAMARLDRLCASIDEATARLETLTVDF</sequence>
<feature type="compositionally biased region" description="Polar residues" evidence="6">
    <location>
        <begin position="58"/>
        <end position="78"/>
    </location>
</feature>
<evidence type="ECO:0000256" key="1">
    <source>
        <dbReference type="ARBA" id="ARBA00004123"/>
    </source>
</evidence>
<feature type="compositionally biased region" description="Polar residues" evidence="6">
    <location>
        <begin position="258"/>
        <end position="275"/>
    </location>
</feature>
<organism evidence="8 9">
    <name type="scientific">Phlyctema vagabunda</name>
    <dbReference type="NCBI Taxonomy" id="108571"/>
    <lineage>
        <taxon>Eukaryota</taxon>
        <taxon>Fungi</taxon>
        <taxon>Dikarya</taxon>
        <taxon>Ascomycota</taxon>
        <taxon>Pezizomycotina</taxon>
        <taxon>Leotiomycetes</taxon>
        <taxon>Helotiales</taxon>
        <taxon>Dermateaceae</taxon>
        <taxon>Phlyctema</taxon>
    </lineage>
</organism>
<evidence type="ECO:0000256" key="6">
    <source>
        <dbReference type="SAM" id="MobiDB-lite"/>
    </source>
</evidence>
<dbReference type="SUPFAM" id="SSF57959">
    <property type="entry name" value="Leucine zipper domain"/>
    <property type="match status" value="1"/>
</dbReference>
<dbReference type="SMART" id="SM00338">
    <property type="entry name" value="BRLZ"/>
    <property type="match status" value="1"/>
</dbReference>
<keyword evidence="4" id="KW-0539">Nucleus</keyword>
<feature type="region of interest" description="Disordered" evidence="6">
    <location>
        <begin position="41"/>
        <end position="81"/>
    </location>
</feature>